<dbReference type="InterPro" id="IPR023606">
    <property type="entry name" value="CoA-Trfase_III_dom_1_sf"/>
</dbReference>
<dbReference type="AlphaFoldDB" id="F8GV35"/>
<dbReference type="InterPro" id="IPR044855">
    <property type="entry name" value="CoA-Trfase_III_dom3_sf"/>
</dbReference>
<dbReference type="GeneID" id="34312237"/>
<dbReference type="GO" id="GO:0008111">
    <property type="term" value="F:alpha-methylacyl-CoA racemase activity"/>
    <property type="evidence" value="ECO:0007669"/>
    <property type="project" value="UniProtKB-EC"/>
</dbReference>
<dbReference type="EMBL" id="CP002879">
    <property type="protein sequence ID" value="AEI81462.1"/>
    <property type="molecule type" value="Genomic_DNA"/>
</dbReference>
<dbReference type="RefSeq" id="WP_013958521.1">
    <property type="nucleotide sequence ID" value="NC_015727.1"/>
</dbReference>
<dbReference type="Proteomes" id="UP000006798">
    <property type="component" value="Plasmid pBB1"/>
</dbReference>
<protein>
    <submittedName>
        <fullName evidence="1">Alpha-methylacyl-CoA racemase</fullName>
        <ecNumber evidence="1">5.1.99.4</ecNumber>
    </submittedName>
</protein>
<dbReference type="SUPFAM" id="SSF89796">
    <property type="entry name" value="CoA-transferase family III (CaiB/BaiF)"/>
    <property type="match status" value="1"/>
</dbReference>
<dbReference type="HOGENOM" id="CLU_033975_5_0_4"/>
<dbReference type="InterPro" id="IPR050509">
    <property type="entry name" value="CoA-transferase_III"/>
</dbReference>
<dbReference type="InterPro" id="IPR003673">
    <property type="entry name" value="CoA-Trfase_fam_III"/>
</dbReference>
<proteinExistence type="predicted"/>
<sequence length="373" mass="39410">MSKLSGTKVVEIAGIGPGPFCAMTLADLGADVIVVERAGTLPEGSLNADVALTNRGKRSVSVDLKSAEGRDTVLRLIEGADALIEGMRPGVMERLGLGPDVCLARNPRLVYGRLTGWGQTGPLAQAAGHDANYISLSGALHYASPAGQPPVAPFSLVGDVAGGSLYLVIGLLSGLLEARATGKGCVVDAAITDGSAHMLALVLNGKKAGRISDARGESLHDASHFYNTYRCADGGFVTVAPVEPQFYRLMLQMLGLADEPLFATQWDRTQWPAQRERLQKVFASRSRAAWQALFEGSDACIAPVLSPEEAARHSHNVARGNYFERDGYLQAMPAPRFDGEPATPGAIPHRGQHTQAVLAALKEARAGSPWPRG</sequence>
<dbReference type="EC" id="5.1.99.4" evidence="1"/>
<keyword evidence="1" id="KW-0413">Isomerase</keyword>
<keyword evidence="1" id="KW-0614">Plasmid</keyword>
<dbReference type="Gene3D" id="3.40.50.10540">
    <property type="entry name" value="Crotonobetainyl-coa:carnitine coa-transferase, domain 1"/>
    <property type="match status" value="1"/>
</dbReference>
<reference evidence="1 2" key="1">
    <citation type="journal article" date="2011" name="J. Bacteriol.">
        <title>Complete genome sequence of the type strain Cupriavidus necator N-1.</title>
        <authorList>
            <person name="Poehlein A."/>
            <person name="Kusian B."/>
            <person name="Friedrich B."/>
            <person name="Daniel R."/>
            <person name="Bowien B."/>
        </authorList>
    </citation>
    <scope>NUCLEOTIDE SEQUENCE [LARGE SCALE GENOMIC DNA]</scope>
    <source>
        <strain evidence="2">ATCC 43291 / DSM 13513 / CCUG 52238 / LMG 8453 / N-1</strain>
        <plasmid evidence="1 2">pBB1</plasmid>
    </source>
</reference>
<gene>
    <name evidence="1" type="ordered locus">CNE_BB1p00290</name>
</gene>
<name>F8GV35_CUPNN</name>
<geneLocation type="plasmid" evidence="1 2">
    <name>pBB1</name>
</geneLocation>
<evidence type="ECO:0000313" key="1">
    <source>
        <dbReference type="EMBL" id="AEI81462.1"/>
    </source>
</evidence>
<dbReference type="KEGG" id="cnc:CNE_BB1p00290"/>
<accession>F8GV35</accession>
<dbReference type="Pfam" id="PF02515">
    <property type="entry name" value="CoA_transf_3"/>
    <property type="match status" value="1"/>
</dbReference>
<organism evidence="1 2">
    <name type="scientific">Cupriavidus necator (strain ATCC 43291 / DSM 13513 / CCUG 52238 / LMG 8453 / N-1)</name>
    <name type="common">Ralstonia eutropha</name>
    <dbReference type="NCBI Taxonomy" id="1042878"/>
    <lineage>
        <taxon>Bacteria</taxon>
        <taxon>Pseudomonadati</taxon>
        <taxon>Pseudomonadota</taxon>
        <taxon>Betaproteobacteria</taxon>
        <taxon>Burkholderiales</taxon>
        <taxon>Burkholderiaceae</taxon>
        <taxon>Cupriavidus</taxon>
    </lineage>
</organism>
<dbReference type="Gene3D" id="3.30.1540.10">
    <property type="entry name" value="formyl-coa transferase, domain 3"/>
    <property type="match status" value="1"/>
</dbReference>
<dbReference type="PANTHER" id="PTHR48228">
    <property type="entry name" value="SUCCINYL-COA--D-CITRAMALATE COA-TRANSFERASE"/>
    <property type="match status" value="1"/>
</dbReference>
<evidence type="ECO:0000313" key="2">
    <source>
        <dbReference type="Proteomes" id="UP000006798"/>
    </source>
</evidence>
<dbReference type="PANTHER" id="PTHR48228:SF5">
    <property type="entry name" value="ALPHA-METHYLACYL-COA RACEMASE"/>
    <property type="match status" value="1"/>
</dbReference>